<protein>
    <recommendedName>
        <fullName evidence="4">Sulfatase N-terminal domain-containing protein</fullName>
    </recommendedName>
</protein>
<keyword evidence="2" id="KW-0479">Metal-binding</keyword>
<dbReference type="PANTHER" id="PTHR45953:SF1">
    <property type="entry name" value="IDURONATE 2-SULFATASE"/>
    <property type="match status" value="1"/>
</dbReference>
<comment type="similarity">
    <text evidence="1">Belongs to the sulfatase family.</text>
</comment>
<evidence type="ECO:0000313" key="5">
    <source>
        <dbReference type="EMBL" id="RAQ30418.1"/>
    </source>
</evidence>
<dbReference type="PANTHER" id="PTHR45953">
    <property type="entry name" value="IDURONATE 2-SULFATASE"/>
    <property type="match status" value="1"/>
</dbReference>
<reference evidence="5 6" key="1">
    <citation type="submission" date="2018-06" db="EMBL/GenBank/DDBJ databases">
        <title>Noncontiguous genome sequence of Ruminococcaceae bacterium ASD2818.</title>
        <authorList>
            <person name="Chaplin A.V."/>
            <person name="Sokolova S.R."/>
            <person name="Kochetkova T.O."/>
            <person name="Goltsov A.Y."/>
            <person name="Trofimov D.Y."/>
            <person name="Efimov B.A."/>
        </authorList>
    </citation>
    <scope>NUCLEOTIDE SEQUENCE [LARGE SCALE GENOMIC DNA]</scope>
    <source>
        <strain evidence="5 6">ASD2818</strain>
    </source>
</reference>
<dbReference type="EMBL" id="QLYR01000001">
    <property type="protein sequence ID" value="RAQ30418.1"/>
    <property type="molecule type" value="Genomic_DNA"/>
</dbReference>
<proteinExistence type="inferred from homology"/>
<dbReference type="RefSeq" id="WP_112331615.1">
    <property type="nucleotide sequence ID" value="NZ_QLYR01000001.1"/>
</dbReference>
<evidence type="ECO:0000259" key="4">
    <source>
        <dbReference type="Pfam" id="PF00884"/>
    </source>
</evidence>
<evidence type="ECO:0000313" key="6">
    <source>
        <dbReference type="Proteomes" id="UP000249377"/>
    </source>
</evidence>
<dbReference type="GO" id="GO:0005737">
    <property type="term" value="C:cytoplasm"/>
    <property type="evidence" value="ECO:0007669"/>
    <property type="project" value="TreeGrafter"/>
</dbReference>
<sequence length="488" mass="56090">MVKKPNILIMVTDQQRGDTIHALGNEWIQTPNLDRLCAEGTAFTSAYTPSPVCVPGRCCLYTGQYTHHNRCYDNGYPMPDSRFLMEEFRDAGYVTEGVGKMHFAPDPGALHGFQHRYRQEELVEHIEDDDYLIYLRDKGYRHVFEPYGQRSELYYIPQLSQLPAQDHPTQWAGDRAVRFLQERERGQPFFLMANFIHPHPPFSPPTPWNKLYRTADMPGPLSVEKPEECLTYYNHFQNIYKYRSRGIDENLVRTLRGFYYACISFVDYQVGRILSELEHQGILDDTIIVYTSDHGEMLGDYNCFGKRSMLNSASRVPMLVRYPALFERAAVCRRPVSLVDVAPTVLNAAEIHFSMELDGEDMAGVARGKSSRRYVMGALEKGPRGLYMLTDGACKYVFSAPDGQAYFFDGAETENKLEACREQAEVFRRELISILKTAPDCEAVDGDDFRHYPVLHAVDSDSALLFQDNPAFRDQEFCLPAPYQFRRR</sequence>
<name>A0A328UFZ0_9FIRM</name>
<dbReference type="PROSITE" id="PS00149">
    <property type="entry name" value="SULFATASE_2"/>
    <property type="match status" value="1"/>
</dbReference>
<dbReference type="InterPro" id="IPR000917">
    <property type="entry name" value="Sulfatase_N"/>
</dbReference>
<dbReference type="Pfam" id="PF00884">
    <property type="entry name" value="Sulfatase"/>
    <property type="match status" value="1"/>
</dbReference>
<feature type="domain" description="Sulfatase N-terminal" evidence="4">
    <location>
        <begin position="5"/>
        <end position="350"/>
    </location>
</feature>
<dbReference type="AlphaFoldDB" id="A0A328UFZ0"/>
<dbReference type="CDD" id="cd16022">
    <property type="entry name" value="sulfatase_like"/>
    <property type="match status" value="1"/>
</dbReference>
<evidence type="ECO:0000256" key="1">
    <source>
        <dbReference type="ARBA" id="ARBA00008779"/>
    </source>
</evidence>
<dbReference type="InterPro" id="IPR024607">
    <property type="entry name" value="Sulfatase_CS"/>
</dbReference>
<dbReference type="Gene3D" id="3.40.720.10">
    <property type="entry name" value="Alkaline Phosphatase, subunit A"/>
    <property type="match status" value="1"/>
</dbReference>
<dbReference type="SUPFAM" id="SSF53649">
    <property type="entry name" value="Alkaline phosphatase-like"/>
    <property type="match status" value="1"/>
</dbReference>
<evidence type="ECO:0000256" key="3">
    <source>
        <dbReference type="ARBA" id="ARBA00022801"/>
    </source>
</evidence>
<accession>A0A328UFZ0</accession>
<keyword evidence="6" id="KW-1185">Reference proteome</keyword>
<dbReference type="InterPro" id="IPR017850">
    <property type="entry name" value="Alkaline_phosphatase_core_sf"/>
</dbReference>
<keyword evidence="3" id="KW-0378">Hydrolase</keyword>
<gene>
    <name evidence="5" type="ORF">DPQ25_02640</name>
</gene>
<dbReference type="GO" id="GO:0046872">
    <property type="term" value="F:metal ion binding"/>
    <property type="evidence" value="ECO:0007669"/>
    <property type="project" value="UniProtKB-KW"/>
</dbReference>
<dbReference type="GO" id="GO:0008484">
    <property type="term" value="F:sulfuric ester hydrolase activity"/>
    <property type="evidence" value="ECO:0007669"/>
    <property type="project" value="TreeGrafter"/>
</dbReference>
<comment type="caution">
    <text evidence="5">The sequence shown here is derived from an EMBL/GenBank/DDBJ whole genome shotgun (WGS) entry which is preliminary data.</text>
</comment>
<evidence type="ECO:0000256" key="2">
    <source>
        <dbReference type="ARBA" id="ARBA00022723"/>
    </source>
</evidence>
<dbReference type="Proteomes" id="UP000249377">
    <property type="component" value="Unassembled WGS sequence"/>
</dbReference>
<organism evidence="5 6">
    <name type="scientific">Hydrogeniiclostridium mannosilyticum</name>
    <dbReference type="NCBI Taxonomy" id="2764322"/>
    <lineage>
        <taxon>Bacteria</taxon>
        <taxon>Bacillati</taxon>
        <taxon>Bacillota</taxon>
        <taxon>Clostridia</taxon>
        <taxon>Eubacteriales</taxon>
        <taxon>Acutalibacteraceae</taxon>
        <taxon>Hydrogeniiclostridium</taxon>
    </lineage>
</organism>